<dbReference type="Proteomes" id="UP000787322">
    <property type="component" value="Unassembled WGS sequence"/>
</dbReference>
<evidence type="ECO:0008006" key="3">
    <source>
        <dbReference type="Google" id="ProtNLM"/>
    </source>
</evidence>
<reference evidence="1" key="1">
    <citation type="submission" date="2020-04" db="EMBL/GenBank/DDBJ databases">
        <title>Deep metagenomics examines the oral microbiome during advanced dental caries in children, revealing novel taxa and co-occurrences with host molecules.</title>
        <authorList>
            <person name="Baker J.L."/>
            <person name="Morton J.T."/>
            <person name="Dinis M."/>
            <person name="Alvarez R."/>
            <person name="Tran N.C."/>
            <person name="Knight R."/>
            <person name="Edlund A."/>
        </authorList>
    </citation>
    <scope>NUCLEOTIDE SEQUENCE</scope>
    <source>
        <strain evidence="1">JCVI_3_bin.11</strain>
    </source>
</reference>
<dbReference type="AlphaFoldDB" id="A0A9D5X762"/>
<proteinExistence type="predicted"/>
<sequence>MSVLDRVKTRLEAVEDKPSDKWLEEVTHTLTDRICLRVGVSTLPTTAESLVVDATIKAVNRRFDEGITQEAEGQGGTLSLQFVDDLLAEYAAELSALAEIARADTTSALQFPKVRFV</sequence>
<organism evidence="1 2">
    <name type="scientific">Lancefieldella parvula</name>
    <dbReference type="NCBI Taxonomy" id="1382"/>
    <lineage>
        <taxon>Bacteria</taxon>
        <taxon>Bacillati</taxon>
        <taxon>Actinomycetota</taxon>
        <taxon>Coriobacteriia</taxon>
        <taxon>Coriobacteriales</taxon>
        <taxon>Atopobiaceae</taxon>
        <taxon>Lancefieldella</taxon>
    </lineage>
</organism>
<evidence type="ECO:0000313" key="2">
    <source>
        <dbReference type="Proteomes" id="UP000787322"/>
    </source>
</evidence>
<name>A0A9D5X762_9ACTN</name>
<evidence type="ECO:0000313" key="1">
    <source>
        <dbReference type="EMBL" id="MBF4803546.1"/>
    </source>
</evidence>
<accession>A0A9D5X762</accession>
<protein>
    <recommendedName>
        <fullName evidence="3">Phage gp6-like head-tail connector protein</fullName>
    </recommendedName>
</protein>
<gene>
    <name evidence="1" type="ORF">HXK24_07040</name>
</gene>
<comment type="caution">
    <text evidence="1">The sequence shown here is derived from an EMBL/GenBank/DDBJ whole genome shotgun (WGS) entry which is preliminary data.</text>
</comment>
<dbReference type="EMBL" id="JABZGU010000269">
    <property type="protein sequence ID" value="MBF4803546.1"/>
    <property type="molecule type" value="Genomic_DNA"/>
</dbReference>